<reference evidence="3" key="3">
    <citation type="submission" date="2014-01" db="EMBL/GenBank/DDBJ databases">
        <title>Evolution of pathogenesis and genome organization in the Tremellales.</title>
        <authorList>
            <person name="Cuomo C."/>
            <person name="Litvintseva A."/>
            <person name="Heitman J."/>
            <person name="Chen Y."/>
            <person name="Sun S."/>
            <person name="Springer D."/>
            <person name="Dromer F."/>
            <person name="Young S."/>
            <person name="Zeng Q."/>
            <person name="Chapman S."/>
            <person name="Gujja S."/>
            <person name="Saif S."/>
            <person name="Birren B."/>
        </authorList>
    </citation>
    <scope>NUCLEOTIDE SEQUENCE</scope>
    <source>
        <strain evidence="3">CBS 10118</strain>
    </source>
</reference>
<evidence type="ECO:0000313" key="3">
    <source>
        <dbReference type="EMBL" id="OCF22761.1"/>
    </source>
</evidence>
<protein>
    <recommendedName>
        <fullName evidence="2">BRCT domain-containing protein</fullName>
    </recommendedName>
</protein>
<feature type="compositionally biased region" description="Polar residues" evidence="1">
    <location>
        <begin position="308"/>
        <end position="322"/>
    </location>
</feature>
<dbReference type="AlphaFoldDB" id="A0A1B9FVI1"/>
<dbReference type="InterPro" id="IPR001357">
    <property type="entry name" value="BRCT_dom"/>
</dbReference>
<feature type="compositionally biased region" description="Polar residues" evidence="1">
    <location>
        <begin position="434"/>
        <end position="447"/>
    </location>
</feature>
<dbReference type="PROSITE" id="PS50172">
    <property type="entry name" value="BRCT"/>
    <property type="match status" value="1"/>
</dbReference>
<feature type="region of interest" description="Disordered" evidence="1">
    <location>
        <begin position="434"/>
        <end position="495"/>
    </location>
</feature>
<reference evidence="4" key="2">
    <citation type="submission" date="2013-07" db="EMBL/GenBank/DDBJ databases">
        <authorList>
            <consortium name="The Broad Institute Genome Sequencing Platform"/>
            <person name="Cuomo C."/>
            <person name="Litvintseva A."/>
            <person name="Chen Y."/>
            <person name="Heitman J."/>
            <person name="Sun S."/>
            <person name="Springer D."/>
            <person name="Dromer F."/>
            <person name="Young S.K."/>
            <person name="Zeng Q."/>
            <person name="Gargeya S."/>
            <person name="Fitzgerald M."/>
            <person name="Abouelleil A."/>
            <person name="Alvarado L."/>
            <person name="Berlin A.M."/>
            <person name="Chapman S.B."/>
            <person name="Dewar J."/>
            <person name="Goldberg J."/>
            <person name="Griggs A."/>
            <person name="Gujja S."/>
            <person name="Hansen M."/>
            <person name="Howarth C."/>
            <person name="Imamovic A."/>
            <person name="Larimer J."/>
            <person name="McCowan C."/>
            <person name="Murphy C."/>
            <person name="Pearson M."/>
            <person name="Priest M."/>
            <person name="Roberts A."/>
            <person name="Saif S."/>
            <person name="Shea T."/>
            <person name="Sykes S."/>
            <person name="Wortman J."/>
            <person name="Nusbaum C."/>
            <person name="Birren B."/>
        </authorList>
    </citation>
    <scope>NUCLEOTIDE SEQUENCE</scope>
    <source>
        <strain evidence="4">CBS 10118</strain>
    </source>
</reference>
<keyword evidence="5" id="KW-1185">Reference proteome</keyword>
<feature type="domain" description="BRCT" evidence="2">
    <location>
        <begin position="2"/>
        <end position="96"/>
    </location>
</feature>
<dbReference type="GeneID" id="30211501"/>
<reference evidence="3" key="1">
    <citation type="submission" date="2013-07" db="EMBL/GenBank/DDBJ databases">
        <title>The Genome Sequence of Cryptococcus bestiolae CBS10118.</title>
        <authorList>
            <consortium name="The Broad Institute Genome Sequencing Platform"/>
            <person name="Cuomo C."/>
            <person name="Litvintseva A."/>
            <person name="Chen Y."/>
            <person name="Heitman J."/>
            <person name="Sun S."/>
            <person name="Springer D."/>
            <person name="Dromer F."/>
            <person name="Young S.K."/>
            <person name="Zeng Q."/>
            <person name="Gargeya S."/>
            <person name="Fitzgerald M."/>
            <person name="Abouelleil A."/>
            <person name="Alvarado L."/>
            <person name="Berlin A.M."/>
            <person name="Chapman S.B."/>
            <person name="Dewar J."/>
            <person name="Goldberg J."/>
            <person name="Griggs A."/>
            <person name="Gujja S."/>
            <person name="Hansen M."/>
            <person name="Howarth C."/>
            <person name="Imamovic A."/>
            <person name="Larimer J."/>
            <person name="McCowan C."/>
            <person name="Murphy C."/>
            <person name="Pearson M."/>
            <person name="Priest M."/>
            <person name="Roberts A."/>
            <person name="Saif S."/>
            <person name="Shea T."/>
            <person name="Sykes S."/>
            <person name="Wortman J."/>
            <person name="Nusbaum C."/>
            <person name="Birren B."/>
        </authorList>
    </citation>
    <scope>NUCLEOTIDE SEQUENCE [LARGE SCALE GENOMIC DNA]</scope>
    <source>
        <strain evidence="3">CBS 10118</strain>
    </source>
</reference>
<dbReference type="RefSeq" id="XP_019043831.1">
    <property type="nucleotide sequence ID" value="XM_019193708.1"/>
</dbReference>
<dbReference type="OrthoDB" id="426865at2759"/>
<reference evidence="4" key="4">
    <citation type="submission" date="2024-02" db="EMBL/GenBank/DDBJ databases">
        <title>Comparative genomics of Cryptococcus and Kwoniella reveals pathogenesis evolution and contrasting modes of karyotype evolution via chromosome fusion or intercentromeric recombination.</title>
        <authorList>
            <person name="Coelho M.A."/>
            <person name="David-Palma M."/>
            <person name="Shea T."/>
            <person name="Bowers K."/>
            <person name="McGinley-Smith S."/>
            <person name="Mohammad A.W."/>
            <person name="Gnirke A."/>
            <person name="Yurkov A.M."/>
            <person name="Nowrousian M."/>
            <person name="Sun S."/>
            <person name="Cuomo C.A."/>
            <person name="Heitman J."/>
        </authorList>
    </citation>
    <scope>NUCLEOTIDE SEQUENCE</scope>
    <source>
        <strain evidence="4">CBS 10118</strain>
    </source>
</reference>
<dbReference type="CDD" id="cd00027">
    <property type="entry name" value="BRCT"/>
    <property type="match status" value="1"/>
</dbReference>
<dbReference type="InterPro" id="IPR036420">
    <property type="entry name" value="BRCT_dom_sf"/>
</dbReference>
<gene>
    <name evidence="3" type="ORF">I302_07102</name>
    <name evidence="4" type="ORF">I302_108524</name>
</gene>
<name>A0A1B9FVI1_9TREE</name>
<evidence type="ECO:0000313" key="5">
    <source>
        <dbReference type="Proteomes" id="UP000092730"/>
    </source>
</evidence>
<dbReference type="EMBL" id="CP144547">
    <property type="protein sequence ID" value="WVW86476.1"/>
    <property type="molecule type" value="Genomic_DNA"/>
</dbReference>
<dbReference type="Gene3D" id="3.40.50.10190">
    <property type="entry name" value="BRCT domain"/>
    <property type="match status" value="1"/>
</dbReference>
<feature type="compositionally biased region" description="Low complexity" evidence="1">
    <location>
        <begin position="462"/>
        <end position="479"/>
    </location>
</feature>
<evidence type="ECO:0000259" key="2">
    <source>
        <dbReference type="PROSITE" id="PS50172"/>
    </source>
</evidence>
<dbReference type="EMBL" id="KI894024">
    <property type="protein sequence ID" value="OCF22761.1"/>
    <property type="molecule type" value="Genomic_DNA"/>
</dbReference>
<evidence type="ECO:0000256" key="1">
    <source>
        <dbReference type="SAM" id="MobiDB-lite"/>
    </source>
</evidence>
<sequence>MANTSLFEGIIFYIQSTYKNGIKPHTQNANDPSGDLIRLVLLHGGTISPSPINPKVSHIILTCPPPHPKDIILNIKRGGCILTSAGKGYTDEWLDENGWATFRLVQQFGGMVVPSLSSGAEGKTGWSEEWDGRKVVLQKGWVKDCLEEGRVWGREDNWGGWRVRGRYVDEPNPSSSNIHRPFLLGPRPIGPNSDPIFAPGITPFRLDEMDDRHIRSSSSDEEFNPNLIELPVNRYSRYHDHMDDGAQLPQRLRAQPSSISILEGGIVREKDDDGSPPLLSHEDESLEVPPQDPRKLLRAYNRRDLPKQVQNLEPSSTPSSRGLPSLYRQAHACSTEHHQDQITTGEIPEIPSTFDSPTQEKVVKTLDMSVDVGDENDIDGYSDLDCLDSDVEERVDDQEEVVYEQEKRDESEVGDTVVRRRSFRLSEMKFKKNTPISPLSSTVDQDPNQDHQIPETSGATHSTASGIINTSSSSSATFTPDPVNRKRSSTFSDGRPLKANRKAAVVPKLSKPAVYDCMKVAAWEMVNHPDESRRALAGRLSDVFEGRCVSGWITILHGHRKEIEEMVDEMMGGGGAK</sequence>
<organism evidence="3">
    <name type="scientific">Kwoniella bestiolae CBS 10118</name>
    <dbReference type="NCBI Taxonomy" id="1296100"/>
    <lineage>
        <taxon>Eukaryota</taxon>
        <taxon>Fungi</taxon>
        <taxon>Dikarya</taxon>
        <taxon>Basidiomycota</taxon>
        <taxon>Agaricomycotina</taxon>
        <taxon>Tremellomycetes</taxon>
        <taxon>Tremellales</taxon>
        <taxon>Cryptococcaceae</taxon>
        <taxon>Kwoniella</taxon>
    </lineage>
</organism>
<dbReference type="VEuPathDB" id="FungiDB:I302_07102"/>
<evidence type="ECO:0000313" key="4">
    <source>
        <dbReference type="EMBL" id="WVW86476.1"/>
    </source>
</evidence>
<dbReference type="KEGG" id="kbi:30211501"/>
<feature type="region of interest" description="Disordered" evidence="1">
    <location>
        <begin position="263"/>
        <end position="324"/>
    </location>
</feature>
<dbReference type="Proteomes" id="UP000092730">
    <property type="component" value="Chromosome 7"/>
</dbReference>
<accession>A0A1B9FVI1</accession>
<proteinExistence type="predicted"/>